<dbReference type="SUPFAM" id="SSF102114">
    <property type="entry name" value="Radical SAM enzymes"/>
    <property type="match status" value="1"/>
</dbReference>
<dbReference type="SFLD" id="SFLDS00029">
    <property type="entry name" value="Radical_SAM"/>
    <property type="match status" value="1"/>
</dbReference>
<evidence type="ECO:0000313" key="6">
    <source>
        <dbReference type="Proteomes" id="UP000284006"/>
    </source>
</evidence>
<dbReference type="Pfam" id="PF04055">
    <property type="entry name" value="Radical_SAM"/>
    <property type="match status" value="1"/>
</dbReference>
<evidence type="ECO:0000259" key="4">
    <source>
        <dbReference type="PROSITE" id="PS51918"/>
    </source>
</evidence>
<feature type="domain" description="Radical SAM core" evidence="4">
    <location>
        <begin position="66"/>
        <end position="303"/>
    </location>
</feature>
<dbReference type="GO" id="GO:0046872">
    <property type="term" value="F:metal ion binding"/>
    <property type="evidence" value="ECO:0007669"/>
    <property type="project" value="UniProtKB-KW"/>
</dbReference>
<dbReference type="GO" id="GO:0003824">
    <property type="term" value="F:catalytic activity"/>
    <property type="evidence" value="ECO:0007669"/>
    <property type="project" value="InterPro"/>
</dbReference>
<proteinExistence type="predicted"/>
<dbReference type="EMBL" id="QYUP01000079">
    <property type="protein sequence ID" value="RJG20731.1"/>
    <property type="molecule type" value="Genomic_DNA"/>
</dbReference>
<dbReference type="OrthoDB" id="9785699at2"/>
<dbReference type="CDD" id="cd01335">
    <property type="entry name" value="Radical_SAM"/>
    <property type="match status" value="1"/>
</dbReference>
<dbReference type="InterPro" id="IPR040086">
    <property type="entry name" value="MJ0683-like"/>
</dbReference>
<dbReference type="PANTHER" id="PTHR43432:SF3">
    <property type="entry name" value="SLR0285 PROTEIN"/>
    <property type="match status" value="1"/>
</dbReference>
<dbReference type="PANTHER" id="PTHR43432">
    <property type="entry name" value="SLR0285 PROTEIN"/>
    <property type="match status" value="1"/>
</dbReference>
<dbReference type="GO" id="GO:0051536">
    <property type="term" value="F:iron-sulfur cluster binding"/>
    <property type="evidence" value="ECO:0007669"/>
    <property type="project" value="UniProtKB-KW"/>
</dbReference>
<dbReference type="InterPro" id="IPR006638">
    <property type="entry name" value="Elp3/MiaA/NifB-like_rSAM"/>
</dbReference>
<dbReference type="InterPro" id="IPR058240">
    <property type="entry name" value="rSAM_sf"/>
</dbReference>
<dbReference type="InterPro" id="IPR007197">
    <property type="entry name" value="rSAM"/>
</dbReference>
<evidence type="ECO:0000313" key="5">
    <source>
        <dbReference type="EMBL" id="RJG20731.1"/>
    </source>
</evidence>
<dbReference type="SMART" id="SM00729">
    <property type="entry name" value="Elp3"/>
    <property type="match status" value="1"/>
</dbReference>
<keyword evidence="1" id="KW-0479">Metal-binding</keyword>
<dbReference type="PROSITE" id="PS51918">
    <property type="entry name" value="RADICAL_SAM"/>
    <property type="match status" value="1"/>
</dbReference>
<organism evidence="5 6">
    <name type="scientific">Massilia cavernae</name>
    <dbReference type="NCBI Taxonomy" id="2320864"/>
    <lineage>
        <taxon>Bacteria</taxon>
        <taxon>Pseudomonadati</taxon>
        <taxon>Pseudomonadota</taxon>
        <taxon>Betaproteobacteria</taxon>
        <taxon>Burkholderiales</taxon>
        <taxon>Oxalobacteraceae</taxon>
        <taxon>Telluria group</taxon>
        <taxon>Massilia</taxon>
    </lineage>
</organism>
<reference evidence="5 6" key="1">
    <citation type="submission" date="2018-09" db="EMBL/GenBank/DDBJ databases">
        <authorList>
            <person name="Zhu H."/>
        </authorList>
    </citation>
    <scope>NUCLEOTIDE SEQUENCE [LARGE SCALE GENOMIC DNA]</scope>
    <source>
        <strain evidence="5 6">K1S02-61</strain>
    </source>
</reference>
<keyword evidence="6" id="KW-1185">Reference proteome</keyword>
<dbReference type="Proteomes" id="UP000284006">
    <property type="component" value="Unassembled WGS sequence"/>
</dbReference>
<evidence type="ECO:0000256" key="1">
    <source>
        <dbReference type="ARBA" id="ARBA00022723"/>
    </source>
</evidence>
<comment type="caution">
    <text evidence="5">The sequence shown here is derived from an EMBL/GenBank/DDBJ whole genome shotgun (WGS) entry which is preliminary data.</text>
</comment>
<evidence type="ECO:0000256" key="2">
    <source>
        <dbReference type="ARBA" id="ARBA00023004"/>
    </source>
</evidence>
<accession>A0A418Y4K8</accession>
<evidence type="ECO:0000256" key="3">
    <source>
        <dbReference type="ARBA" id="ARBA00023014"/>
    </source>
</evidence>
<dbReference type="AlphaFoldDB" id="A0A418Y4K8"/>
<gene>
    <name evidence="5" type="ORF">D3872_08035</name>
</gene>
<name>A0A418Y4K8_9BURK</name>
<keyword evidence="2" id="KW-0408">Iron</keyword>
<dbReference type="Gene3D" id="3.80.30.30">
    <property type="match status" value="1"/>
</dbReference>
<protein>
    <submittedName>
        <fullName evidence="5">PA0069 family radical SAM protein</fullName>
    </submittedName>
</protein>
<dbReference type="SFLD" id="SFLDG01084">
    <property type="entry name" value="Uncharacterised_Radical_SAM_Su"/>
    <property type="match status" value="1"/>
</dbReference>
<keyword evidence="3" id="KW-0411">Iron-sulfur</keyword>
<dbReference type="NCBIfam" id="NF033668">
    <property type="entry name" value="rSAM_PA0069"/>
    <property type="match status" value="1"/>
</dbReference>
<dbReference type="RefSeq" id="WP_119810285.1">
    <property type="nucleotide sequence ID" value="NZ_QYUP01000079.1"/>
</dbReference>
<sequence length="376" mass="42176">MLPPRPLAARKGRGAVSNIQGRYEVNGRESFDDGWVHDDEDDEPAPFKTVVTDEFAKTILTRNASPDLPFNVSLNPYRGCEHGCIYCFARPTHSYLGLSPGLDFESRLFAKVNAPDLLRRELARPSYVPEPIAVGVNTDAYQPCEREFRITRRVLEVLDECEHPVAMITKNSLIERDIDLLVPMAARNQAIAAITLTTLDPDISRTLEPRAAAPARRLRTIRTLAEAGIPVRVSVAPVIPFVTEPELEKVLEAACEAGAVSAHYVVLRLPWEVNPLFQEWLQAHFPDRAQRVMNRVREMRGGKDYDSDFSQRMHGEGVWADLIRQRFEKAVKRLGMNMTSGRFAELDTSRFQKPLVVPTSVGKQTGNATGQLDLFS</sequence>